<keyword evidence="6" id="KW-1185">Reference proteome</keyword>
<proteinExistence type="predicted"/>
<gene>
    <name evidence="5" type="ORF">RMCC_0738</name>
</gene>
<dbReference type="PROSITE" id="PS50995">
    <property type="entry name" value="HTH_MARR_2"/>
    <property type="match status" value="1"/>
</dbReference>
<dbReference type="SMART" id="SM00347">
    <property type="entry name" value="HTH_MARR"/>
    <property type="match status" value="1"/>
</dbReference>
<dbReference type="SUPFAM" id="SSF46785">
    <property type="entry name" value="Winged helix' DNA-binding domain"/>
    <property type="match status" value="1"/>
</dbReference>
<name>A0A100W8I3_MYCCR</name>
<evidence type="ECO:0000313" key="5">
    <source>
        <dbReference type="EMBL" id="GAS93772.1"/>
    </source>
</evidence>
<dbReference type="InterPro" id="IPR000835">
    <property type="entry name" value="HTH_MarR-typ"/>
</dbReference>
<comment type="caution">
    <text evidence="5">The sequence shown here is derived from an EMBL/GenBank/DDBJ whole genome shotgun (WGS) entry which is preliminary data.</text>
</comment>
<reference evidence="6" key="2">
    <citation type="submission" date="2016-02" db="EMBL/GenBank/DDBJ databases">
        <title>Draft genome sequence of five rapidly growing Mycobacterium species.</title>
        <authorList>
            <person name="Katahira K."/>
            <person name="Gotou Y."/>
            <person name="Iida K."/>
            <person name="Ogura Y."/>
            <person name="Hayashi T."/>
        </authorList>
    </citation>
    <scope>NUCLEOTIDE SEQUENCE [LARGE SCALE GENOMIC DNA]</scope>
    <source>
        <strain evidence="6">JCM15298</strain>
    </source>
</reference>
<dbReference type="PROSITE" id="PS01117">
    <property type="entry name" value="HTH_MARR_1"/>
    <property type="match status" value="1"/>
</dbReference>
<evidence type="ECO:0000256" key="1">
    <source>
        <dbReference type="ARBA" id="ARBA00023015"/>
    </source>
</evidence>
<sequence length="145" mass="15803">MDSEPNVDTIAAVIYQAVSLISRRAKHLQAAGELTLPERVALARLDRGGPASAAELARVEQISPQAMRVTLASLESRGLVRRASDPNDGRRQVMSLTRAGARRVHGDRDARAQRLAEVLAEEFSAAELRTLQRAAPLIERLGARF</sequence>
<protein>
    <submittedName>
        <fullName evidence="5">MarR family transcriptional regulator</fullName>
    </submittedName>
</protein>
<dbReference type="GO" id="GO:0003700">
    <property type="term" value="F:DNA-binding transcription factor activity"/>
    <property type="evidence" value="ECO:0007669"/>
    <property type="project" value="InterPro"/>
</dbReference>
<dbReference type="InterPro" id="IPR036390">
    <property type="entry name" value="WH_DNA-bd_sf"/>
</dbReference>
<dbReference type="GO" id="GO:0003677">
    <property type="term" value="F:DNA binding"/>
    <property type="evidence" value="ECO:0007669"/>
    <property type="project" value="UniProtKB-KW"/>
</dbReference>
<dbReference type="PANTHER" id="PTHR39515:SF2">
    <property type="entry name" value="HTH-TYPE TRANSCRIPTIONAL REGULATOR RV0880"/>
    <property type="match status" value="1"/>
</dbReference>
<dbReference type="PANTHER" id="PTHR39515">
    <property type="entry name" value="CONSERVED PROTEIN"/>
    <property type="match status" value="1"/>
</dbReference>
<dbReference type="Gene3D" id="1.10.10.10">
    <property type="entry name" value="Winged helix-like DNA-binding domain superfamily/Winged helix DNA-binding domain"/>
    <property type="match status" value="1"/>
</dbReference>
<dbReference type="InterPro" id="IPR052526">
    <property type="entry name" value="HTH-type_Bedaq_tolerance"/>
</dbReference>
<dbReference type="InterPro" id="IPR023187">
    <property type="entry name" value="Tscrpt_reg_MarR-type_CS"/>
</dbReference>
<dbReference type="OrthoDB" id="3215377at2"/>
<dbReference type="AlphaFoldDB" id="A0A100W8I3"/>
<keyword evidence="3" id="KW-0804">Transcription</keyword>
<dbReference type="RefSeq" id="WP_062655132.1">
    <property type="nucleotide sequence ID" value="NZ_BCSY01000028.1"/>
</dbReference>
<dbReference type="Gene3D" id="1.10.287.100">
    <property type="match status" value="1"/>
</dbReference>
<keyword evidence="1" id="KW-0805">Transcription regulation</keyword>
<evidence type="ECO:0000256" key="3">
    <source>
        <dbReference type="ARBA" id="ARBA00023163"/>
    </source>
</evidence>
<evidence type="ECO:0000259" key="4">
    <source>
        <dbReference type="PROSITE" id="PS50995"/>
    </source>
</evidence>
<dbReference type="Pfam" id="PF01047">
    <property type="entry name" value="MarR"/>
    <property type="match status" value="1"/>
</dbReference>
<accession>A0A100W8I3</accession>
<feature type="domain" description="HTH marR-type" evidence="4">
    <location>
        <begin position="7"/>
        <end position="140"/>
    </location>
</feature>
<evidence type="ECO:0000256" key="2">
    <source>
        <dbReference type="ARBA" id="ARBA00023125"/>
    </source>
</evidence>
<dbReference type="EMBL" id="BCSY01000028">
    <property type="protein sequence ID" value="GAS93772.1"/>
    <property type="molecule type" value="Genomic_DNA"/>
</dbReference>
<evidence type="ECO:0000313" key="6">
    <source>
        <dbReference type="Proteomes" id="UP000069443"/>
    </source>
</evidence>
<keyword evidence="2" id="KW-0238">DNA-binding</keyword>
<reference evidence="6" key="1">
    <citation type="journal article" date="2016" name="Genome Announc.">
        <title>Draft Genome Sequences of Five Rapidly Growing Mycobacterium Species, M. thermoresistibile, M. fortuitum subsp. acetamidolyticum, M. canariasense, M. brisbanense, and M. novocastrense.</title>
        <authorList>
            <person name="Katahira K."/>
            <person name="Ogura Y."/>
            <person name="Gotoh Y."/>
            <person name="Hayashi T."/>
        </authorList>
    </citation>
    <scope>NUCLEOTIDE SEQUENCE [LARGE SCALE GENOMIC DNA]</scope>
    <source>
        <strain evidence="6">JCM15298</strain>
    </source>
</reference>
<dbReference type="InterPro" id="IPR036388">
    <property type="entry name" value="WH-like_DNA-bd_sf"/>
</dbReference>
<organism evidence="5 6">
    <name type="scientific">Mycolicibacterium canariasense</name>
    <name type="common">Mycobacterium canariasense</name>
    <dbReference type="NCBI Taxonomy" id="228230"/>
    <lineage>
        <taxon>Bacteria</taxon>
        <taxon>Bacillati</taxon>
        <taxon>Actinomycetota</taxon>
        <taxon>Actinomycetes</taxon>
        <taxon>Mycobacteriales</taxon>
        <taxon>Mycobacteriaceae</taxon>
        <taxon>Mycolicibacterium</taxon>
    </lineage>
</organism>
<dbReference type="Proteomes" id="UP000069443">
    <property type="component" value="Unassembled WGS sequence"/>
</dbReference>
<dbReference type="STRING" id="228230.RMCC_0738"/>